<accession>A0AAN8T9P8</accession>
<name>A0AAN8T9P8_SOLBU</name>
<organism evidence="1 2">
    <name type="scientific">Solanum bulbocastanum</name>
    <name type="common">Wild potato</name>
    <dbReference type="NCBI Taxonomy" id="147425"/>
    <lineage>
        <taxon>Eukaryota</taxon>
        <taxon>Viridiplantae</taxon>
        <taxon>Streptophyta</taxon>
        <taxon>Embryophyta</taxon>
        <taxon>Tracheophyta</taxon>
        <taxon>Spermatophyta</taxon>
        <taxon>Magnoliopsida</taxon>
        <taxon>eudicotyledons</taxon>
        <taxon>Gunneridae</taxon>
        <taxon>Pentapetalae</taxon>
        <taxon>asterids</taxon>
        <taxon>lamiids</taxon>
        <taxon>Solanales</taxon>
        <taxon>Solanaceae</taxon>
        <taxon>Solanoideae</taxon>
        <taxon>Solaneae</taxon>
        <taxon>Solanum</taxon>
    </lineage>
</organism>
<gene>
    <name evidence="1" type="ORF">RDI58_017539</name>
</gene>
<dbReference type="AlphaFoldDB" id="A0AAN8T9P8"/>
<sequence length="82" mass="9767">MIFVWCISVLSEMIKKVMNALDLRREILDLKYELESLLIERSACSATIEEEQEKLLIKYCEEGDLLNDEYDNWLSFFKLLKT</sequence>
<evidence type="ECO:0000313" key="1">
    <source>
        <dbReference type="EMBL" id="KAK6784085.1"/>
    </source>
</evidence>
<protein>
    <submittedName>
        <fullName evidence="1">Uncharacterized protein</fullName>
    </submittedName>
</protein>
<proteinExistence type="predicted"/>
<keyword evidence="2" id="KW-1185">Reference proteome</keyword>
<comment type="caution">
    <text evidence="1">The sequence shown here is derived from an EMBL/GenBank/DDBJ whole genome shotgun (WGS) entry which is preliminary data.</text>
</comment>
<reference evidence="1 2" key="1">
    <citation type="submission" date="2024-02" db="EMBL/GenBank/DDBJ databases">
        <title>de novo genome assembly of Solanum bulbocastanum strain 11H21.</title>
        <authorList>
            <person name="Hosaka A.J."/>
        </authorList>
    </citation>
    <scope>NUCLEOTIDE SEQUENCE [LARGE SCALE GENOMIC DNA]</scope>
    <source>
        <tissue evidence="1">Young leaves</tissue>
    </source>
</reference>
<evidence type="ECO:0000313" key="2">
    <source>
        <dbReference type="Proteomes" id="UP001371456"/>
    </source>
</evidence>
<dbReference type="EMBL" id="JBANQN010000007">
    <property type="protein sequence ID" value="KAK6784085.1"/>
    <property type="molecule type" value="Genomic_DNA"/>
</dbReference>
<dbReference type="Proteomes" id="UP001371456">
    <property type="component" value="Unassembled WGS sequence"/>
</dbReference>